<dbReference type="OrthoDB" id="8480302at2"/>
<evidence type="ECO:0000313" key="1">
    <source>
        <dbReference type="EMBL" id="KPM32889.1"/>
    </source>
</evidence>
<dbReference type="Gene3D" id="3.30.70.790">
    <property type="entry name" value="UreE, C-terminal domain"/>
    <property type="match status" value="1"/>
</dbReference>
<protein>
    <submittedName>
        <fullName evidence="1">Uncharacterized protein</fullName>
    </submittedName>
</protein>
<name>A0A0P7B1F5_9FLAO</name>
<accession>A0A0P7B1F5</accession>
<proteinExistence type="predicted"/>
<dbReference type="EMBL" id="LDJX01000002">
    <property type="protein sequence ID" value="KPM32889.1"/>
    <property type="molecule type" value="Genomic_DNA"/>
</dbReference>
<dbReference type="Proteomes" id="UP000050280">
    <property type="component" value="Unassembled WGS sequence"/>
</dbReference>
<dbReference type="InterPro" id="IPR011322">
    <property type="entry name" value="N-reg_PII-like_a/b"/>
</dbReference>
<dbReference type="AlphaFoldDB" id="A0A0P7B1F5"/>
<dbReference type="STRING" id="1300341.I595_1316"/>
<comment type="caution">
    <text evidence="1">The sequence shown here is derived from an EMBL/GenBank/DDBJ whole genome shotgun (WGS) entry which is preliminary data.</text>
</comment>
<dbReference type="SUPFAM" id="SSF54913">
    <property type="entry name" value="GlnB-like"/>
    <property type="match status" value="1"/>
</dbReference>
<evidence type="ECO:0000313" key="2">
    <source>
        <dbReference type="Proteomes" id="UP000050280"/>
    </source>
</evidence>
<keyword evidence="2" id="KW-1185">Reference proteome</keyword>
<dbReference type="RefSeq" id="WP_054558470.1">
    <property type="nucleotide sequence ID" value="NZ_LDJX01000002.1"/>
</dbReference>
<gene>
    <name evidence="1" type="ORF">I595_1316</name>
</gene>
<reference evidence="1 2" key="1">
    <citation type="submission" date="2015-09" db="EMBL/GenBank/DDBJ databases">
        <title>Genome sequence of the marine flavobacterium Croceitalea dokdonensis DOKDO 023 that contains proton- and sodium-pumping rhodopsins.</title>
        <authorList>
            <person name="Kwon S.-K."/>
            <person name="Lee H.K."/>
            <person name="Kwak M.-J."/>
            <person name="Kim J.F."/>
        </authorList>
    </citation>
    <scope>NUCLEOTIDE SEQUENCE [LARGE SCALE GENOMIC DNA]</scope>
    <source>
        <strain evidence="1 2">DOKDO 023</strain>
    </source>
</reference>
<organism evidence="1 2">
    <name type="scientific">Croceitalea dokdonensis DOKDO 023</name>
    <dbReference type="NCBI Taxonomy" id="1300341"/>
    <lineage>
        <taxon>Bacteria</taxon>
        <taxon>Pseudomonadati</taxon>
        <taxon>Bacteroidota</taxon>
        <taxon>Flavobacteriia</taxon>
        <taxon>Flavobacteriales</taxon>
        <taxon>Flavobacteriaceae</taxon>
        <taxon>Croceitalea</taxon>
    </lineage>
</organism>
<sequence>MGKDLVTLGSFEFLADVQIIKGRLESEGIEVTLKDANIVGVEPFASNALGGIKLQVYREDSERAKAIFDEVRNFAVDDNGELISCPNCKAQKSEVVYLRKTLMHKLFPFLEPKKYRCTHCEFITKAQ</sequence>